<evidence type="ECO:0000256" key="8">
    <source>
        <dbReference type="ARBA" id="ARBA00022842"/>
    </source>
</evidence>
<dbReference type="InterPro" id="IPR002934">
    <property type="entry name" value="Polymerase_NTP_transf_dom"/>
</dbReference>
<dbReference type="PANTHER" id="PTHR33571:SF14">
    <property type="entry name" value="PROTEIN ADENYLYLTRANSFERASE MJ0435-RELATED"/>
    <property type="match status" value="1"/>
</dbReference>
<keyword evidence="5" id="KW-0479">Metal-binding</keyword>
<dbReference type="CDD" id="cd05403">
    <property type="entry name" value="NT_KNTase_like"/>
    <property type="match status" value="1"/>
</dbReference>
<keyword evidence="12" id="KW-1185">Reference proteome</keyword>
<accession>A0A423PPS5</accession>
<organism evidence="11 12">
    <name type="scientific">Salinisphaera japonica YTM-1</name>
    <dbReference type="NCBI Taxonomy" id="1209778"/>
    <lineage>
        <taxon>Bacteria</taxon>
        <taxon>Pseudomonadati</taxon>
        <taxon>Pseudomonadota</taxon>
        <taxon>Gammaproteobacteria</taxon>
        <taxon>Salinisphaerales</taxon>
        <taxon>Salinisphaeraceae</taxon>
        <taxon>Salinisphaera</taxon>
    </lineage>
</organism>
<evidence type="ECO:0000259" key="10">
    <source>
        <dbReference type="Pfam" id="PF01909"/>
    </source>
</evidence>
<keyword evidence="7" id="KW-0067">ATP-binding</keyword>
<feature type="domain" description="Polymerase nucleotidyl transferase" evidence="10">
    <location>
        <begin position="21"/>
        <end position="99"/>
    </location>
</feature>
<dbReference type="EMBL" id="AYKG01000025">
    <property type="protein sequence ID" value="ROO27577.1"/>
    <property type="molecule type" value="Genomic_DNA"/>
</dbReference>
<comment type="similarity">
    <text evidence="9">Belongs to the MntA antitoxin family.</text>
</comment>
<dbReference type="InParanoid" id="A0A423PPS5"/>
<sequence>MSNQLQRDKLLKLLLAHKPFLMREFDVRDLACFGSTARNEAKAGSDVDVLVSFDGPATSKRYFGVQFYLEDLLGCRVDLVTDKALRPELKPLIENEAIRVE</sequence>
<dbReference type="SUPFAM" id="SSF81301">
    <property type="entry name" value="Nucleotidyltransferase"/>
    <property type="match status" value="1"/>
</dbReference>
<reference evidence="11 12" key="1">
    <citation type="submission" date="2013-10" db="EMBL/GenBank/DDBJ databases">
        <title>Salinisphaera japonica YTM-1 Genome Sequencing.</title>
        <authorList>
            <person name="Lai Q."/>
            <person name="Li C."/>
            <person name="Shao Z."/>
        </authorList>
    </citation>
    <scope>NUCLEOTIDE SEQUENCE [LARGE SCALE GENOMIC DNA]</scope>
    <source>
        <strain evidence="11 12">YTM-1</strain>
    </source>
</reference>
<comment type="cofactor">
    <cofactor evidence="1">
        <name>Mg(2+)</name>
        <dbReference type="ChEBI" id="CHEBI:18420"/>
    </cofactor>
</comment>
<keyword evidence="8" id="KW-0460">Magnesium</keyword>
<comment type="caution">
    <text evidence="11">The sequence shown here is derived from an EMBL/GenBank/DDBJ whole genome shotgun (WGS) entry which is preliminary data.</text>
</comment>
<proteinExistence type="inferred from homology"/>
<evidence type="ECO:0000256" key="2">
    <source>
        <dbReference type="ARBA" id="ARBA00022649"/>
    </source>
</evidence>
<evidence type="ECO:0000256" key="6">
    <source>
        <dbReference type="ARBA" id="ARBA00022741"/>
    </source>
</evidence>
<keyword evidence="4" id="KW-0548">Nucleotidyltransferase</keyword>
<evidence type="ECO:0000256" key="7">
    <source>
        <dbReference type="ARBA" id="ARBA00022840"/>
    </source>
</evidence>
<dbReference type="GO" id="GO:0005524">
    <property type="term" value="F:ATP binding"/>
    <property type="evidence" value="ECO:0007669"/>
    <property type="project" value="UniProtKB-KW"/>
</dbReference>
<dbReference type="OrthoDB" id="9809323at2"/>
<evidence type="ECO:0000256" key="9">
    <source>
        <dbReference type="ARBA" id="ARBA00038276"/>
    </source>
</evidence>
<evidence type="ECO:0000313" key="12">
    <source>
        <dbReference type="Proteomes" id="UP000285310"/>
    </source>
</evidence>
<protein>
    <submittedName>
        <fullName evidence="11">DNA polymerase III subunit beta</fullName>
    </submittedName>
</protein>
<dbReference type="InterPro" id="IPR043519">
    <property type="entry name" value="NT_sf"/>
</dbReference>
<evidence type="ECO:0000256" key="3">
    <source>
        <dbReference type="ARBA" id="ARBA00022679"/>
    </source>
</evidence>
<dbReference type="GO" id="GO:0046872">
    <property type="term" value="F:metal ion binding"/>
    <property type="evidence" value="ECO:0007669"/>
    <property type="project" value="UniProtKB-KW"/>
</dbReference>
<dbReference type="PANTHER" id="PTHR33571">
    <property type="entry name" value="SSL8005 PROTEIN"/>
    <property type="match status" value="1"/>
</dbReference>
<name>A0A423PPS5_9GAMM</name>
<dbReference type="Pfam" id="PF01909">
    <property type="entry name" value="NTP_transf_2"/>
    <property type="match status" value="1"/>
</dbReference>
<gene>
    <name evidence="11" type="ORF">SAJA_09175</name>
</gene>
<evidence type="ECO:0000256" key="1">
    <source>
        <dbReference type="ARBA" id="ARBA00001946"/>
    </source>
</evidence>
<keyword evidence="6" id="KW-0547">Nucleotide-binding</keyword>
<dbReference type="RefSeq" id="WP_123658337.1">
    <property type="nucleotide sequence ID" value="NZ_AYKG01000025.1"/>
</dbReference>
<evidence type="ECO:0000256" key="5">
    <source>
        <dbReference type="ARBA" id="ARBA00022723"/>
    </source>
</evidence>
<dbReference type="AlphaFoldDB" id="A0A423PPS5"/>
<dbReference type="InterPro" id="IPR052038">
    <property type="entry name" value="Type-VII_TA_antitoxin"/>
</dbReference>
<keyword evidence="3" id="KW-0808">Transferase</keyword>
<dbReference type="Gene3D" id="3.30.460.10">
    <property type="entry name" value="Beta Polymerase, domain 2"/>
    <property type="match status" value="1"/>
</dbReference>
<dbReference type="GO" id="GO:0016779">
    <property type="term" value="F:nucleotidyltransferase activity"/>
    <property type="evidence" value="ECO:0007669"/>
    <property type="project" value="UniProtKB-KW"/>
</dbReference>
<keyword evidence="2" id="KW-1277">Toxin-antitoxin system</keyword>
<dbReference type="Proteomes" id="UP000285310">
    <property type="component" value="Unassembled WGS sequence"/>
</dbReference>
<evidence type="ECO:0000313" key="11">
    <source>
        <dbReference type="EMBL" id="ROO27577.1"/>
    </source>
</evidence>
<evidence type="ECO:0000256" key="4">
    <source>
        <dbReference type="ARBA" id="ARBA00022695"/>
    </source>
</evidence>